<dbReference type="PANTHER" id="PTHR42790">
    <property type="entry name" value="AMINOTRANSFERASE"/>
    <property type="match status" value="1"/>
</dbReference>
<dbReference type="VEuPathDB" id="FungiDB:HGUI_00649"/>
<gene>
    <name evidence="7" type="ORF">HGUI_00649</name>
</gene>
<reference evidence="8" key="1">
    <citation type="submission" date="2016-11" db="EMBL/GenBank/DDBJ databases">
        <authorList>
            <person name="Guldener U."/>
        </authorList>
    </citation>
    <scope>NUCLEOTIDE SEQUENCE [LARGE SCALE GENOMIC DNA]</scope>
</reference>
<dbReference type="GO" id="GO:0019878">
    <property type="term" value="P:lysine biosynthetic process via aminoadipic acid"/>
    <property type="evidence" value="ECO:0007669"/>
    <property type="project" value="TreeGrafter"/>
</dbReference>
<evidence type="ECO:0000256" key="5">
    <source>
        <dbReference type="ARBA" id="ARBA00022898"/>
    </source>
</evidence>
<keyword evidence="5" id="KW-0663">Pyridoxal phosphate</keyword>
<evidence type="ECO:0000256" key="4">
    <source>
        <dbReference type="ARBA" id="ARBA00022679"/>
    </source>
</evidence>
<evidence type="ECO:0000256" key="3">
    <source>
        <dbReference type="ARBA" id="ARBA00022576"/>
    </source>
</evidence>
<evidence type="ECO:0000313" key="7">
    <source>
        <dbReference type="EMBL" id="SGZ38449.1"/>
    </source>
</evidence>
<dbReference type="AlphaFoldDB" id="A0A1L0CJC5"/>
<dbReference type="GO" id="GO:0008793">
    <property type="term" value="F:aromatic-amino-acid transaminase activity"/>
    <property type="evidence" value="ECO:0007669"/>
    <property type="project" value="TreeGrafter"/>
</dbReference>
<dbReference type="SMR" id="A0A1L0CJC5"/>
<dbReference type="EMBL" id="FQNF01000007">
    <property type="protein sequence ID" value="SGZ38449.1"/>
    <property type="molecule type" value="Genomic_DNA"/>
</dbReference>
<dbReference type="SUPFAM" id="SSF53383">
    <property type="entry name" value="PLP-dependent transferases"/>
    <property type="match status" value="1"/>
</dbReference>
<dbReference type="CDD" id="cd00609">
    <property type="entry name" value="AAT_like"/>
    <property type="match status" value="1"/>
</dbReference>
<name>A0A1L0CJC5_9ASCO</name>
<dbReference type="InterPro" id="IPR050859">
    <property type="entry name" value="Class-I_PLP-dep_aminotransf"/>
</dbReference>
<dbReference type="Pfam" id="PF00155">
    <property type="entry name" value="Aminotran_1_2"/>
    <property type="match status" value="1"/>
</dbReference>
<accession>A0A1L0CJC5</accession>
<keyword evidence="3 7" id="KW-0032">Aminotransferase</keyword>
<dbReference type="Gene3D" id="3.40.640.10">
    <property type="entry name" value="Type I PLP-dependent aspartate aminotransferase-like (Major domain)"/>
    <property type="match status" value="1"/>
</dbReference>
<evidence type="ECO:0000259" key="6">
    <source>
        <dbReference type="Pfam" id="PF00155"/>
    </source>
</evidence>
<comment type="cofactor">
    <cofactor evidence="1">
        <name>pyridoxal 5'-phosphate</name>
        <dbReference type="ChEBI" id="CHEBI:597326"/>
    </cofactor>
</comment>
<keyword evidence="8" id="KW-1185">Reference proteome</keyword>
<protein>
    <submittedName>
        <fullName evidence="7">Related to Aromatic amino acid aminotransferase 2</fullName>
    </submittedName>
</protein>
<dbReference type="PANTHER" id="PTHR42790:SF2">
    <property type="entry name" value="AROMATIC AMINO ACID AMINOTRANSFERASE 2"/>
    <property type="match status" value="1"/>
</dbReference>
<evidence type="ECO:0000256" key="1">
    <source>
        <dbReference type="ARBA" id="ARBA00001933"/>
    </source>
</evidence>
<keyword evidence="4 7" id="KW-0808">Transferase</keyword>
<dbReference type="GO" id="GO:0006571">
    <property type="term" value="P:tyrosine biosynthetic process"/>
    <property type="evidence" value="ECO:0007669"/>
    <property type="project" value="TreeGrafter"/>
</dbReference>
<evidence type="ECO:0000313" key="8">
    <source>
        <dbReference type="Proteomes" id="UP000183365"/>
    </source>
</evidence>
<evidence type="ECO:0000256" key="2">
    <source>
        <dbReference type="ARBA" id="ARBA00007441"/>
    </source>
</evidence>
<dbReference type="InterPro" id="IPR015424">
    <property type="entry name" value="PyrdxlP-dep_Trfase"/>
</dbReference>
<dbReference type="OrthoDB" id="691673at2759"/>
<dbReference type="InterPro" id="IPR004839">
    <property type="entry name" value="Aminotransferase_I/II_large"/>
</dbReference>
<sequence>MADIGKFKALYADKISKLDGNRSSPRFGDLVGIPESVKVKEHLVPLAGGQPFETLFPFKEIEVEYSDTPGQLGCEYSKEITKKTYRIPLYRTQEEESDIAHAFQYQFSRGSDEVLKKTRMIIEALNKPGYEGWDTVLTSGSSDSMNKIFSLLVDEDTTVLLEEFTYPNVFHNCYYHGGLITKIKMNVTANRDEQGINIEYLRDLLDNFETYFPERKKKVVLYTISTGHNPTALTESYEKRKIIYNICKEHGVFIIEDDPYGYLQLPTYNKENPLDNPYEDRITIDDFKTKLLIPSYVTIDDCGIVLRMETFSKVASPGFRLGFIVANKFFTTRLANINNMTNRNPSGPSQAVLNNLLNELSINYKETNPDALFIDGWINWCMKVAGEYTHRRNVLFQYLYATEAFKRDYFELLEPSCGMFATIIIKLLPLHVEVKGAHDKQERINKIKRAMDYCLCCVLEAGSVPVLGYKMTVSKEFSMERANFFRITFAKASSNEEFKRGAKGLSDGILKFFEEYGTDKERWNLLSTGLVGM</sequence>
<dbReference type="InterPro" id="IPR015421">
    <property type="entry name" value="PyrdxlP-dep_Trfase_major"/>
</dbReference>
<dbReference type="GO" id="GO:0047536">
    <property type="term" value="F:2-aminoadipate transaminase activity"/>
    <property type="evidence" value="ECO:0007669"/>
    <property type="project" value="TreeGrafter"/>
</dbReference>
<organism evidence="7 8">
    <name type="scientific">Hanseniaspora guilliermondii</name>
    <dbReference type="NCBI Taxonomy" id="56406"/>
    <lineage>
        <taxon>Eukaryota</taxon>
        <taxon>Fungi</taxon>
        <taxon>Dikarya</taxon>
        <taxon>Ascomycota</taxon>
        <taxon>Saccharomycotina</taxon>
        <taxon>Saccharomycetes</taxon>
        <taxon>Saccharomycodales</taxon>
        <taxon>Saccharomycodaceae</taxon>
        <taxon>Hanseniaspora</taxon>
    </lineage>
</organism>
<proteinExistence type="inferred from homology"/>
<dbReference type="GO" id="GO:0030170">
    <property type="term" value="F:pyridoxal phosphate binding"/>
    <property type="evidence" value="ECO:0007669"/>
    <property type="project" value="InterPro"/>
</dbReference>
<dbReference type="GO" id="GO:0009074">
    <property type="term" value="P:aromatic amino acid family catabolic process"/>
    <property type="evidence" value="ECO:0007669"/>
    <property type="project" value="TreeGrafter"/>
</dbReference>
<comment type="similarity">
    <text evidence="2">Belongs to the class-I pyridoxal-phosphate-dependent aminotransferase family.</text>
</comment>
<dbReference type="Proteomes" id="UP000183365">
    <property type="component" value="Unassembled WGS sequence"/>
</dbReference>
<feature type="domain" description="Aminotransferase class I/classII large" evidence="6">
    <location>
        <begin position="103"/>
        <end position="436"/>
    </location>
</feature>